<comment type="caution">
    <text evidence="6">The sequence shown here is derived from an EMBL/GenBank/DDBJ whole genome shotgun (WGS) entry which is preliminary data.</text>
</comment>
<dbReference type="Pfam" id="PF00318">
    <property type="entry name" value="Ribosomal_S2"/>
    <property type="match status" value="1"/>
</dbReference>
<organism evidence="6 7">
    <name type="scientific">Candidatus Tagabacteria bacterium RIFCSPLOWO2_01_FULL_39_11</name>
    <dbReference type="NCBI Taxonomy" id="1802295"/>
    <lineage>
        <taxon>Bacteria</taxon>
        <taxon>Candidatus Tagaibacteriota</taxon>
    </lineage>
</organism>
<evidence type="ECO:0000313" key="6">
    <source>
        <dbReference type="EMBL" id="OHA13395.1"/>
    </source>
</evidence>
<dbReference type="PANTHER" id="PTHR12534:SF0">
    <property type="entry name" value="SMALL RIBOSOMAL SUBUNIT PROTEIN US2M"/>
    <property type="match status" value="1"/>
</dbReference>
<accession>A0A1G2LP55</accession>
<evidence type="ECO:0000256" key="2">
    <source>
        <dbReference type="ARBA" id="ARBA00022980"/>
    </source>
</evidence>
<dbReference type="PANTHER" id="PTHR12534">
    <property type="entry name" value="30S RIBOSOMAL PROTEIN S2 PROKARYOTIC AND ORGANELLAR"/>
    <property type="match status" value="1"/>
</dbReference>
<dbReference type="HAMAP" id="MF_00291_B">
    <property type="entry name" value="Ribosomal_uS2_B"/>
    <property type="match status" value="1"/>
</dbReference>
<keyword evidence="2 5" id="KW-0689">Ribosomal protein</keyword>
<evidence type="ECO:0000256" key="1">
    <source>
        <dbReference type="ARBA" id="ARBA00006242"/>
    </source>
</evidence>
<evidence type="ECO:0000256" key="5">
    <source>
        <dbReference type="HAMAP-Rule" id="MF_00291"/>
    </source>
</evidence>
<dbReference type="EMBL" id="MHQZ01000036">
    <property type="protein sequence ID" value="OHA13395.1"/>
    <property type="molecule type" value="Genomic_DNA"/>
</dbReference>
<dbReference type="Gene3D" id="3.40.50.10490">
    <property type="entry name" value="Glucose-6-phosphate isomerase like protein, domain 1"/>
    <property type="match status" value="1"/>
</dbReference>
<keyword evidence="3 5" id="KW-0687">Ribonucleoprotein</keyword>
<dbReference type="CDD" id="cd01425">
    <property type="entry name" value="RPS2"/>
    <property type="match status" value="1"/>
</dbReference>
<comment type="similarity">
    <text evidence="1 5">Belongs to the universal ribosomal protein uS2 family.</text>
</comment>
<evidence type="ECO:0000256" key="3">
    <source>
        <dbReference type="ARBA" id="ARBA00023274"/>
    </source>
</evidence>
<dbReference type="AlphaFoldDB" id="A0A1G2LP55"/>
<dbReference type="InterPro" id="IPR001865">
    <property type="entry name" value="Ribosomal_uS2"/>
</dbReference>
<dbReference type="GO" id="GO:0015935">
    <property type="term" value="C:small ribosomal subunit"/>
    <property type="evidence" value="ECO:0007669"/>
    <property type="project" value="InterPro"/>
</dbReference>
<dbReference type="Gene3D" id="1.10.287.610">
    <property type="entry name" value="Helix hairpin bin"/>
    <property type="match status" value="1"/>
</dbReference>
<sequence>MFKSGTHFAYSRSRRHPKMTPFIYGIRNNTEVFDLEKTYPLFQKAGEFMKEAGKSKKQILFVGAKPGIKDIIKKIAEELSMPYVNERWIGGTLTNFKAIRNRISYFEKLIKEREGGELEKYTKKERVRINKEFGKLEKKFKSIISLLNPPNLLVVVDSKEENTAIREAKKISIPVVAIMNSDCDLKDAGYPVPGNDSAMKSVDYLLGKLAGKYKEGLKGLPIL</sequence>
<evidence type="ECO:0000256" key="4">
    <source>
        <dbReference type="ARBA" id="ARBA00035256"/>
    </source>
</evidence>
<dbReference type="GO" id="GO:0003735">
    <property type="term" value="F:structural constituent of ribosome"/>
    <property type="evidence" value="ECO:0007669"/>
    <property type="project" value="InterPro"/>
</dbReference>
<reference evidence="6 7" key="1">
    <citation type="journal article" date="2016" name="Nat. Commun.">
        <title>Thousands of microbial genomes shed light on interconnected biogeochemical processes in an aquifer system.</title>
        <authorList>
            <person name="Anantharaman K."/>
            <person name="Brown C.T."/>
            <person name="Hug L.A."/>
            <person name="Sharon I."/>
            <person name="Castelle C.J."/>
            <person name="Probst A.J."/>
            <person name="Thomas B.C."/>
            <person name="Singh A."/>
            <person name="Wilkins M.J."/>
            <person name="Karaoz U."/>
            <person name="Brodie E.L."/>
            <person name="Williams K.H."/>
            <person name="Hubbard S.S."/>
            <person name="Banfield J.F."/>
        </authorList>
    </citation>
    <scope>NUCLEOTIDE SEQUENCE [LARGE SCALE GENOMIC DNA]</scope>
</reference>
<name>A0A1G2LP55_9BACT</name>
<dbReference type="PRINTS" id="PR00395">
    <property type="entry name" value="RIBOSOMALS2"/>
</dbReference>
<dbReference type="InterPro" id="IPR005706">
    <property type="entry name" value="Ribosomal_uS2_bac/mit/plastid"/>
</dbReference>
<dbReference type="NCBIfam" id="TIGR01011">
    <property type="entry name" value="rpsB_bact"/>
    <property type="match status" value="1"/>
</dbReference>
<dbReference type="SUPFAM" id="SSF52313">
    <property type="entry name" value="Ribosomal protein S2"/>
    <property type="match status" value="1"/>
</dbReference>
<dbReference type="GO" id="GO:0006412">
    <property type="term" value="P:translation"/>
    <property type="evidence" value="ECO:0007669"/>
    <property type="project" value="UniProtKB-UniRule"/>
</dbReference>
<proteinExistence type="inferred from homology"/>
<dbReference type="InterPro" id="IPR023591">
    <property type="entry name" value="Ribosomal_uS2_flav_dom_sf"/>
</dbReference>
<protein>
    <recommendedName>
        <fullName evidence="4 5">Small ribosomal subunit protein uS2</fullName>
    </recommendedName>
</protein>
<gene>
    <name evidence="5" type="primary">rpsB</name>
    <name evidence="6" type="ORF">A2909_01720</name>
</gene>
<dbReference type="Proteomes" id="UP000178302">
    <property type="component" value="Unassembled WGS sequence"/>
</dbReference>
<evidence type="ECO:0000313" key="7">
    <source>
        <dbReference type="Proteomes" id="UP000178302"/>
    </source>
</evidence>